<keyword evidence="1" id="KW-0812">Transmembrane</keyword>
<feature type="transmembrane region" description="Helical" evidence="1">
    <location>
        <begin position="186"/>
        <end position="205"/>
    </location>
</feature>
<keyword evidence="1" id="KW-1133">Transmembrane helix</keyword>
<feature type="transmembrane region" description="Helical" evidence="1">
    <location>
        <begin position="36"/>
        <end position="58"/>
    </location>
</feature>
<dbReference type="Proteomes" id="UP000177565">
    <property type="component" value="Unassembled WGS sequence"/>
</dbReference>
<dbReference type="PANTHER" id="PTHR34300">
    <property type="entry name" value="QUEUOSINE PRECURSOR TRANSPORTER-RELATED"/>
    <property type="match status" value="1"/>
</dbReference>
<dbReference type="STRING" id="1802312.A3C06_04435"/>
<feature type="transmembrane region" description="Helical" evidence="1">
    <location>
        <begin position="146"/>
        <end position="174"/>
    </location>
</feature>
<feature type="transmembrane region" description="Helical" evidence="1">
    <location>
        <begin position="104"/>
        <end position="125"/>
    </location>
</feature>
<dbReference type="InterPro" id="IPR003744">
    <property type="entry name" value="YhhQ"/>
</dbReference>
<name>A0A1G2MSY2_9BACT</name>
<keyword evidence="1" id="KW-0472">Membrane</keyword>
<dbReference type="EMBL" id="MHRQ01000013">
    <property type="protein sequence ID" value="OHA26986.1"/>
    <property type="molecule type" value="Genomic_DNA"/>
</dbReference>
<keyword evidence="1" id="KW-0813">Transport</keyword>
<evidence type="ECO:0000256" key="1">
    <source>
        <dbReference type="HAMAP-Rule" id="MF_02088"/>
    </source>
</evidence>
<sequence>MIQLSEGSFKKIIICLSLYITSLFAANTLGLKLMPFLFGSHLSVAVFSFPVVFMMTDVIGEVYGKSIAKLFVLAGLVSTVLFILYSFISLWAPWSPDGLWAKEGYNLIFGISMRIAVASVVAFVIGEYQDVFSFFFFRKFWGDRYFWLRSLLSNVWSQLIDTVLFTLIAFVGVYSTSVLLSVIITWWLYKVAMGLAYTPLSYLGLRLLRAKQS</sequence>
<dbReference type="PANTHER" id="PTHR34300:SF2">
    <property type="entry name" value="QUEUOSINE PRECURSOR TRANSPORTER-RELATED"/>
    <property type="match status" value="1"/>
</dbReference>
<accession>A0A1G2MSY2</accession>
<evidence type="ECO:0000313" key="2">
    <source>
        <dbReference type="EMBL" id="OHA26986.1"/>
    </source>
</evidence>
<reference evidence="2 3" key="1">
    <citation type="journal article" date="2016" name="Nat. Commun.">
        <title>Thousands of microbial genomes shed light on interconnected biogeochemical processes in an aquifer system.</title>
        <authorList>
            <person name="Anantharaman K."/>
            <person name="Brown C.T."/>
            <person name="Hug L.A."/>
            <person name="Sharon I."/>
            <person name="Castelle C.J."/>
            <person name="Probst A.J."/>
            <person name="Thomas B.C."/>
            <person name="Singh A."/>
            <person name="Wilkins M.J."/>
            <person name="Karaoz U."/>
            <person name="Brodie E.L."/>
            <person name="Williams K.H."/>
            <person name="Hubbard S.S."/>
            <person name="Banfield J.F."/>
        </authorList>
    </citation>
    <scope>NUCLEOTIDE SEQUENCE [LARGE SCALE GENOMIC DNA]</scope>
</reference>
<comment type="similarity">
    <text evidence="1">Belongs to the vitamin uptake transporter (VUT/ECF) (TC 2.A.88) family. Q precursor transporter subfamily.</text>
</comment>
<dbReference type="NCBIfam" id="TIGR00697">
    <property type="entry name" value="queuosine precursor transporter"/>
    <property type="match status" value="1"/>
</dbReference>
<protein>
    <recommendedName>
        <fullName evidence="1">Probable queuosine precursor transporter</fullName>
        <shortName evidence="1">Q precursor transporter</shortName>
    </recommendedName>
</protein>
<dbReference type="GO" id="GO:0005886">
    <property type="term" value="C:plasma membrane"/>
    <property type="evidence" value="ECO:0007669"/>
    <property type="project" value="UniProtKB-SubCell"/>
</dbReference>
<dbReference type="Pfam" id="PF02592">
    <property type="entry name" value="Vut_1"/>
    <property type="match status" value="1"/>
</dbReference>
<keyword evidence="1" id="KW-1003">Cell membrane</keyword>
<dbReference type="HAMAP" id="MF_02088">
    <property type="entry name" value="Q_prec_transport"/>
    <property type="match status" value="1"/>
</dbReference>
<dbReference type="AlphaFoldDB" id="A0A1G2MSY2"/>
<gene>
    <name evidence="2" type="ORF">A3C06_04435</name>
</gene>
<feature type="transmembrane region" description="Helical" evidence="1">
    <location>
        <begin position="12"/>
        <end position="30"/>
    </location>
</feature>
<comment type="function">
    <text evidence="1">Involved in the import of queuosine (Q) precursors, required for Q precursor salvage.</text>
</comment>
<organism evidence="2 3">
    <name type="scientific">Candidatus Taylorbacteria bacterium RIFCSPHIGHO2_02_FULL_46_13</name>
    <dbReference type="NCBI Taxonomy" id="1802312"/>
    <lineage>
        <taxon>Bacteria</taxon>
        <taxon>Candidatus Tayloriibacteriota</taxon>
    </lineage>
</organism>
<proteinExistence type="inferred from homology"/>
<comment type="caution">
    <text evidence="2">The sequence shown here is derived from an EMBL/GenBank/DDBJ whole genome shotgun (WGS) entry which is preliminary data.</text>
</comment>
<dbReference type="GO" id="GO:0022857">
    <property type="term" value="F:transmembrane transporter activity"/>
    <property type="evidence" value="ECO:0007669"/>
    <property type="project" value="UniProtKB-UniRule"/>
</dbReference>
<comment type="subcellular location">
    <subcellularLocation>
        <location evidence="1">Cell membrane</location>
        <topology evidence="1">Multi-pass membrane protein</topology>
    </subcellularLocation>
</comment>
<evidence type="ECO:0000313" key="3">
    <source>
        <dbReference type="Proteomes" id="UP000177565"/>
    </source>
</evidence>
<feature type="transmembrane region" description="Helical" evidence="1">
    <location>
        <begin position="70"/>
        <end position="92"/>
    </location>
</feature>